<evidence type="ECO:0000256" key="1">
    <source>
        <dbReference type="SAM" id="MobiDB-lite"/>
    </source>
</evidence>
<accession>A0A0A9F2Y6</accession>
<name>A0A0A9F2Y6_ARUDO</name>
<organism evidence="2">
    <name type="scientific">Arundo donax</name>
    <name type="common">Giant reed</name>
    <name type="synonym">Donax arundinaceus</name>
    <dbReference type="NCBI Taxonomy" id="35708"/>
    <lineage>
        <taxon>Eukaryota</taxon>
        <taxon>Viridiplantae</taxon>
        <taxon>Streptophyta</taxon>
        <taxon>Embryophyta</taxon>
        <taxon>Tracheophyta</taxon>
        <taxon>Spermatophyta</taxon>
        <taxon>Magnoliopsida</taxon>
        <taxon>Liliopsida</taxon>
        <taxon>Poales</taxon>
        <taxon>Poaceae</taxon>
        <taxon>PACMAD clade</taxon>
        <taxon>Arundinoideae</taxon>
        <taxon>Arundineae</taxon>
        <taxon>Arundo</taxon>
    </lineage>
</organism>
<protein>
    <submittedName>
        <fullName evidence="2">Uncharacterized protein</fullName>
    </submittedName>
</protein>
<reference evidence="2" key="2">
    <citation type="journal article" date="2015" name="Data Brief">
        <title>Shoot transcriptome of the giant reed, Arundo donax.</title>
        <authorList>
            <person name="Barrero R.A."/>
            <person name="Guerrero F.D."/>
            <person name="Moolhuijzen P."/>
            <person name="Goolsby J.A."/>
            <person name="Tidwell J."/>
            <person name="Bellgard S.E."/>
            <person name="Bellgard M.I."/>
        </authorList>
    </citation>
    <scope>NUCLEOTIDE SEQUENCE</scope>
    <source>
        <tissue evidence="2">Shoot tissue taken approximately 20 cm above the soil surface</tissue>
    </source>
</reference>
<reference evidence="2" key="1">
    <citation type="submission" date="2014-09" db="EMBL/GenBank/DDBJ databases">
        <authorList>
            <person name="Magalhaes I.L.F."/>
            <person name="Oliveira U."/>
            <person name="Santos F.R."/>
            <person name="Vidigal T.H.D.A."/>
            <person name="Brescovit A.D."/>
            <person name="Santos A.J."/>
        </authorList>
    </citation>
    <scope>NUCLEOTIDE SEQUENCE</scope>
    <source>
        <tissue evidence="2">Shoot tissue taken approximately 20 cm above the soil surface</tissue>
    </source>
</reference>
<feature type="region of interest" description="Disordered" evidence="1">
    <location>
        <begin position="26"/>
        <end position="46"/>
    </location>
</feature>
<evidence type="ECO:0000313" key="2">
    <source>
        <dbReference type="EMBL" id="JAE07410.1"/>
    </source>
</evidence>
<dbReference type="EMBL" id="GBRH01190486">
    <property type="protein sequence ID" value="JAE07410.1"/>
    <property type="molecule type" value="Transcribed_RNA"/>
</dbReference>
<dbReference type="AlphaFoldDB" id="A0A0A9F2Y6"/>
<proteinExistence type="predicted"/>
<sequence length="46" mass="5352">MYSLVIGTKVGLVRYRSKLRLAMKKSSERSYNSESELRFPNRSPIC</sequence>